<dbReference type="Gene3D" id="1.10.10.10">
    <property type="entry name" value="Winged helix-like DNA-binding domain superfamily/Winged helix DNA-binding domain"/>
    <property type="match status" value="1"/>
</dbReference>
<dbReference type="NCBIfam" id="TIGR02937">
    <property type="entry name" value="sigma70-ECF"/>
    <property type="match status" value="1"/>
</dbReference>
<feature type="domain" description="RNA polymerase sigma-70 region 2" evidence="5">
    <location>
        <begin position="19"/>
        <end position="85"/>
    </location>
</feature>
<dbReference type="SUPFAM" id="SSF88659">
    <property type="entry name" value="Sigma3 and sigma4 domains of RNA polymerase sigma factors"/>
    <property type="match status" value="1"/>
</dbReference>
<evidence type="ECO:0000313" key="8">
    <source>
        <dbReference type="Proteomes" id="UP000092578"/>
    </source>
</evidence>
<dbReference type="InterPro" id="IPR007627">
    <property type="entry name" value="RNA_pol_sigma70_r2"/>
</dbReference>
<evidence type="ECO:0000259" key="5">
    <source>
        <dbReference type="Pfam" id="PF04542"/>
    </source>
</evidence>
<reference evidence="8" key="1">
    <citation type="submission" date="2016-05" db="EMBL/GenBank/DDBJ databases">
        <authorList>
            <person name="Liu B."/>
            <person name="Wang J."/>
            <person name="Zhu Y."/>
            <person name="Liu G."/>
            <person name="Chen Q."/>
            <person name="Chen Z."/>
            <person name="Lan J."/>
            <person name="Che J."/>
            <person name="Ge C."/>
            <person name="Shi H."/>
            <person name="Pan Z."/>
            <person name="Liu X."/>
        </authorList>
    </citation>
    <scope>NUCLEOTIDE SEQUENCE [LARGE SCALE GENOMIC DNA]</scope>
    <source>
        <strain evidence="8">FJAT-27215</strain>
    </source>
</reference>
<protein>
    <recommendedName>
        <fullName evidence="9">RNA polymerase</fullName>
    </recommendedName>
</protein>
<sequence length="177" mass="20636">MRLDVIKAQKGDKEAFCRLIKQVEPSLYRMASSIMKSEQECLDAAQEAVLKAYLSIGSLKSPQYFKTWITRILIRECTRILKERKKVVHFDHVEARENHLPPHEQGDYVQEAIEMLEDDHRIVITLYYFQDLSVKEIAKIIQQSEGTVKSRLSRARKKLEKVMVRDIPLGGIRHESI</sequence>
<dbReference type="InterPro" id="IPR014284">
    <property type="entry name" value="RNA_pol_sigma-70_dom"/>
</dbReference>
<dbReference type="GO" id="GO:0006352">
    <property type="term" value="P:DNA-templated transcription initiation"/>
    <property type="evidence" value="ECO:0007669"/>
    <property type="project" value="InterPro"/>
</dbReference>
<dbReference type="Gene3D" id="1.10.1740.10">
    <property type="match status" value="1"/>
</dbReference>
<dbReference type="Pfam" id="PF08281">
    <property type="entry name" value="Sigma70_r4_2"/>
    <property type="match status" value="1"/>
</dbReference>
<dbReference type="InterPro" id="IPR036388">
    <property type="entry name" value="WH-like_DNA-bd_sf"/>
</dbReference>
<dbReference type="GO" id="GO:0016987">
    <property type="term" value="F:sigma factor activity"/>
    <property type="evidence" value="ECO:0007669"/>
    <property type="project" value="UniProtKB-KW"/>
</dbReference>
<dbReference type="InterPro" id="IPR013249">
    <property type="entry name" value="RNA_pol_sigma70_r4_t2"/>
</dbReference>
<evidence type="ECO:0000256" key="3">
    <source>
        <dbReference type="ARBA" id="ARBA00023082"/>
    </source>
</evidence>
<keyword evidence="8" id="KW-1185">Reference proteome</keyword>
<evidence type="ECO:0000259" key="6">
    <source>
        <dbReference type="Pfam" id="PF08281"/>
    </source>
</evidence>
<dbReference type="PANTHER" id="PTHR43133:SF51">
    <property type="entry name" value="RNA POLYMERASE SIGMA FACTOR"/>
    <property type="match status" value="1"/>
</dbReference>
<dbReference type="Proteomes" id="UP000092578">
    <property type="component" value="Unassembled WGS sequence"/>
</dbReference>
<gene>
    <name evidence="7" type="ORF">A8F95_19365</name>
</gene>
<dbReference type="InterPro" id="IPR013324">
    <property type="entry name" value="RNA_pol_sigma_r3/r4-like"/>
</dbReference>
<keyword evidence="2" id="KW-0805">Transcription regulation</keyword>
<keyword evidence="4" id="KW-0804">Transcription</keyword>
<dbReference type="CDD" id="cd06171">
    <property type="entry name" value="Sigma70_r4"/>
    <property type="match status" value="1"/>
</dbReference>
<keyword evidence="3" id="KW-0731">Sigma factor</keyword>
<dbReference type="AlphaFoldDB" id="A0A1B9B761"/>
<dbReference type="InterPro" id="IPR013325">
    <property type="entry name" value="RNA_pol_sigma_r2"/>
</dbReference>
<evidence type="ECO:0000256" key="4">
    <source>
        <dbReference type="ARBA" id="ARBA00023163"/>
    </source>
</evidence>
<dbReference type="Pfam" id="PF04542">
    <property type="entry name" value="Sigma70_r2"/>
    <property type="match status" value="1"/>
</dbReference>
<dbReference type="PANTHER" id="PTHR43133">
    <property type="entry name" value="RNA POLYMERASE ECF-TYPE SIGMA FACTO"/>
    <property type="match status" value="1"/>
</dbReference>
<proteinExistence type="inferred from homology"/>
<comment type="caution">
    <text evidence="7">The sequence shown here is derived from an EMBL/GenBank/DDBJ whole genome shotgun (WGS) entry which is preliminary data.</text>
</comment>
<dbReference type="GO" id="GO:0003677">
    <property type="term" value="F:DNA binding"/>
    <property type="evidence" value="ECO:0007669"/>
    <property type="project" value="InterPro"/>
</dbReference>
<organism evidence="7 8">
    <name type="scientific">Pseudobacillus wudalianchiensis</name>
    <dbReference type="NCBI Taxonomy" id="1743143"/>
    <lineage>
        <taxon>Bacteria</taxon>
        <taxon>Bacillati</taxon>
        <taxon>Bacillota</taxon>
        <taxon>Bacilli</taxon>
        <taxon>Bacillales</taxon>
        <taxon>Bacillaceae</taxon>
        <taxon>Pseudobacillus</taxon>
    </lineage>
</organism>
<comment type="similarity">
    <text evidence="1">Belongs to the sigma-70 factor family. ECF subfamily.</text>
</comment>
<feature type="domain" description="RNA polymerase sigma factor 70 region 4 type 2" evidence="6">
    <location>
        <begin position="108"/>
        <end position="159"/>
    </location>
</feature>
<name>A0A1B9B761_9BACI</name>
<evidence type="ECO:0000256" key="2">
    <source>
        <dbReference type="ARBA" id="ARBA00023015"/>
    </source>
</evidence>
<evidence type="ECO:0000313" key="7">
    <source>
        <dbReference type="EMBL" id="OCA91934.1"/>
    </source>
</evidence>
<evidence type="ECO:0008006" key="9">
    <source>
        <dbReference type="Google" id="ProtNLM"/>
    </source>
</evidence>
<evidence type="ECO:0000256" key="1">
    <source>
        <dbReference type="ARBA" id="ARBA00010641"/>
    </source>
</evidence>
<dbReference type="InterPro" id="IPR039425">
    <property type="entry name" value="RNA_pol_sigma-70-like"/>
</dbReference>
<accession>A0A1B9B761</accession>
<dbReference type="SUPFAM" id="SSF88946">
    <property type="entry name" value="Sigma2 domain of RNA polymerase sigma factors"/>
    <property type="match status" value="1"/>
</dbReference>
<dbReference type="EMBL" id="MAYT01000004">
    <property type="protein sequence ID" value="OCA91934.1"/>
    <property type="molecule type" value="Genomic_DNA"/>
</dbReference>